<dbReference type="InterPro" id="IPR057277">
    <property type="entry name" value="LysM_C"/>
</dbReference>
<comment type="caution">
    <text evidence="8">The sequence shown here is derived from an EMBL/GenBank/DDBJ whole genome shotgun (WGS) entry which is preliminary data.</text>
</comment>
<reference evidence="8" key="2">
    <citation type="journal article" date="2023" name="IMA Fungus">
        <title>Comparative genomic study of the Penicillium genus elucidates a diverse pangenome and 15 lateral gene transfer events.</title>
        <authorList>
            <person name="Petersen C."/>
            <person name="Sorensen T."/>
            <person name="Nielsen M.R."/>
            <person name="Sondergaard T.E."/>
            <person name="Sorensen J.L."/>
            <person name="Fitzpatrick D.A."/>
            <person name="Frisvad J.C."/>
            <person name="Nielsen K.L."/>
        </authorList>
    </citation>
    <scope>NUCLEOTIDE SEQUENCE</scope>
    <source>
        <strain evidence="8">IBT 30069</strain>
    </source>
</reference>
<feature type="compositionally biased region" description="Low complexity" evidence="4">
    <location>
        <begin position="168"/>
        <end position="228"/>
    </location>
</feature>
<dbReference type="AlphaFoldDB" id="A0A9W9F695"/>
<evidence type="ECO:0000256" key="1">
    <source>
        <dbReference type="ARBA" id="ARBA00022669"/>
    </source>
</evidence>
<dbReference type="SMART" id="SM00270">
    <property type="entry name" value="ChtBD1"/>
    <property type="match status" value="1"/>
</dbReference>
<dbReference type="EMBL" id="JAPQKH010000006">
    <property type="protein sequence ID" value="KAJ5094282.1"/>
    <property type="molecule type" value="Genomic_DNA"/>
</dbReference>
<sequence>MQSLIAFGSILIATAASYFPGGSLFPHHRPIDKRSAPQEGSDGICYSYILAATDTCSSLAEAYDITEANIESYNTNTWDWYGCSDLYQGAFICLSPGAPPMPVALPQATCGPQVPGTTRPSDMSTLASLNPCPSDECCSIWGHCGTTSDYCDTANCIWNCGAKAASSADSSTSEASSTSTSRKQMSTSTSTKTSTTTKSTSTTSSTSTTTKSTSTTSSKTTSTTSSETSTKDSTTKTSTSTSSAPSSTETWQIVIYAESKCEAVDEGYYVVGGFNTGGGECLRLAGGDIDTYSNGPDPYCRWYPDAGKEPFTSCSSATLTKPKSYYIYSGDCTVYSDADCKDMSGSIYNPDLGCQGPRFRAWSPGSTLGSMICAYI</sequence>
<keyword evidence="5" id="KW-0732">Signal</keyword>
<feature type="compositionally biased region" description="Low complexity" evidence="4">
    <location>
        <begin position="235"/>
        <end position="245"/>
    </location>
</feature>
<feature type="disulfide bond" evidence="3">
    <location>
        <begin position="156"/>
        <end position="160"/>
    </location>
</feature>
<accession>A0A9W9F695</accession>
<feature type="domain" description="Chitin-binding type-1" evidence="6">
    <location>
        <begin position="107"/>
        <end position="162"/>
    </location>
</feature>
<keyword evidence="9" id="KW-1185">Reference proteome</keyword>
<feature type="signal peptide" evidence="5">
    <location>
        <begin position="1"/>
        <end position="16"/>
    </location>
</feature>
<evidence type="ECO:0000313" key="8">
    <source>
        <dbReference type="EMBL" id="KAJ5094282.1"/>
    </source>
</evidence>
<evidence type="ECO:0000256" key="3">
    <source>
        <dbReference type="PROSITE-ProRule" id="PRU00261"/>
    </source>
</evidence>
<dbReference type="InterPro" id="IPR036779">
    <property type="entry name" value="LysM_dom_sf"/>
</dbReference>
<gene>
    <name evidence="8" type="ORF">N7456_010143</name>
</gene>
<dbReference type="PROSITE" id="PS51782">
    <property type="entry name" value="LYSM"/>
    <property type="match status" value="1"/>
</dbReference>
<feature type="region of interest" description="Disordered" evidence="4">
    <location>
        <begin position="168"/>
        <end position="245"/>
    </location>
</feature>
<dbReference type="OrthoDB" id="73875at2759"/>
<dbReference type="PROSITE" id="PS00026">
    <property type="entry name" value="CHIT_BIND_I_1"/>
    <property type="match status" value="1"/>
</dbReference>
<dbReference type="Gene3D" id="3.10.350.10">
    <property type="entry name" value="LysM domain"/>
    <property type="match status" value="1"/>
</dbReference>
<dbReference type="PROSITE" id="PS50941">
    <property type="entry name" value="CHIT_BIND_I_2"/>
    <property type="match status" value="1"/>
</dbReference>
<keyword evidence="3" id="KW-1015">Disulfide bond</keyword>
<proteinExistence type="predicted"/>
<dbReference type="SUPFAM" id="SSF57016">
    <property type="entry name" value="Plant lectins/antimicrobial peptides"/>
    <property type="match status" value="1"/>
</dbReference>
<comment type="caution">
    <text evidence="3">Lacks conserved residue(s) required for the propagation of feature annotation.</text>
</comment>
<evidence type="ECO:0008006" key="10">
    <source>
        <dbReference type="Google" id="ProtNLM"/>
    </source>
</evidence>
<dbReference type="PANTHER" id="PTHR47700">
    <property type="entry name" value="V CHITINASE, PUTATIVE (AFU_ORTHOLOGUE AFUA_6G13720)-RELATED"/>
    <property type="match status" value="1"/>
</dbReference>
<feature type="disulfide bond" evidence="3">
    <location>
        <begin position="137"/>
        <end position="151"/>
    </location>
</feature>
<dbReference type="GO" id="GO:0008061">
    <property type="term" value="F:chitin binding"/>
    <property type="evidence" value="ECO:0007669"/>
    <property type="project" value="UniProtKB-UniRule"/>
</dbReference>
<dbReference type="Gene3D" id="3.30.60.10">
    <property type="entry name" value="Endochitinase-like"/>
    <property type="match status" value="1"/>
</dbReference>
<evidence type="ECO:0000256" key="2">
    <source>
        <dbReference type="ARBA" id="ARBA00023026"/>
    </source>
</evidence>
<keyword evidence="1 3" id="KW-0147">Chitin-binding</keyword>
<protein>
    <recommendedName>
        <fullName evidence="10">Chitin-binding, type 1</fullName>
    </recommendedName>
</protein>
<dbReference type="InterPro" id="IPR036861">
    <property type="entry name" value="Endochitinase-like_sf"/>
</dbReference>
<evidence type="ECO:0000259" key="7">
    <source>
        <dbReference type="PROSITE" id="PS51782"/>
    </source>
</evidence>
<reference evidence="8" key="1">
    <citation type="submission" date="2022-11" db="EMBL/GenBank/DDBJ databases">
        <authorList>
            <person name="Petersen C."/>
        </authorList>
    </citation>
    <scope>NUCLEOTIDE SEQUENCE</scope>
    <source>
        <strain evidence="8">IBT 30069</strain>
    </source>
</reference>
<evidence type="ECO:0000259" key="6">
    <source>
        <dbReference type="PROSITE" id="PS50941"/>
    </source>
</evidence>
<name>A0A9W9F695_9EURO</name>
<dbReference type="PANTHER" id="PTHR47700:SF2">
    <property type="entry name" value="CHITINASE"/>
    <property type="match status" value="1"/>
</dbReference>
<feature type="chain" id="PRO_5040771063" description="Chitin-binding, type 1" evidence="5">
    <location>
        <begin position="17"/>
        <end position="376"/>
    </location>
</feature>
<evidence type="ECO:0000256" key="4">
    <source>
        <dbReference type="SAM" id="MobiDB-lite"/>
    </source>
</evidence>
<evidence type="ECO:0000313" key="9">
    <source>
        <dbReference type="Proteomes" id="UP001149165"/>
    </source>
</evidence>
<evidence type="ECO:0000256" key="5">
    <source>
        <dbReference type="SAM" id="SignalP"/>
    </source>
</evidence>
<dbReference type="CDD" id="cd00035">
    <property type="entry name" value="ChtBD1"/>
    <property type="match status" value="1"/>
</dbReference>
<feature type="domain" description="LysM" evidence="7">
    <location>
        <begin position="46"/>
        <end position="94"/>
    </location>
</feature>
<dbReference type="InterPro" id="IPR018371">
    <property type="entry name" value="Chitin-binding_1_CS"/>
</dbReference>
<dbReference type="Pfam" id="PF00187">
    <property type="entry name" value="Chitin_bind_1"/>
    <property type="match status" value="1"/>
</dbReference>
<keyword evidence="2" id="KW-0843">Virulence</keyword>
<dbReference type="Proteomes" id="UP001149165">
    <property type="component" value="Unassembled WGS sequence"/>
</dbReference>
<organism evidence="8 9">
    <name type="scientific">Penicillium angulare</name>
    <dbReference type="NCBI Taxonomy" id="116970"/>
    <lineage>
        <taxon>Eukaryota</taxon>
        <taxon>Fungi</taxon>
        <taxon>Dikarya</taxon>
        <taxon>Ascomycota</taxon>
        <taxon>Pezizomycotina</taxon>
        <taxon>Eurotiomycetes</taxon>
        <taxon>Eurotiomycetidae</taxon>
        <taxon>Eurotiales</taxon>
        <taxon>Aspergillaceae</taxon>
        <taxon>Penicillium</taxon>
    </lineage>
</organism>
<feature type="disulfide bond" evidence="3">
    <location>
        <begin position="132"/>
        <end position="144"/>
    </location>
</feature>
<dbReference type="Pfam" id="PF25139">
    <property type="entry name" value="LysM14_C"/>
    <property type="match status" value="1"/>
</dbReference>
<dbReference type="InterPro" id="IPR053214">
    <property type="entry name" value="LysM12-like"/>
</dbReference>
<dbReference type="InterPro" id="IPR001002">
    <property type="entry name" value="Chitin-bd_1"/>
</dbReference>
<dbReference type="InterPro" id="IPR018392">
    <property type="entry name" value="LysM"/>
</dbReference>